<dbReference type="PANTHER" id="PTHR15237:SF0">
    <property type="entry name" value="CELL CYCLE CHECKPOINT CONTROL PROTEIN"/>
    <property type="match status" value="1"/>
</dbReference>
<evidence type="ECO:0000313" key="5">
    <source>
        <dbReference type="Proteomes" id="UP000178912"/>
    </source>
</evidence>
<sequence length="443" mass="49086">MAILSFTLNPESLDKLHSALACLSKFSEAVAIEASNDKLVLTALNSSKSAYASFTLGSKFFSKYHFKPIRPVGTPVKDKFTCKIYNKALLSVFKGRTVDPTREKDTAVEKCDVSIEDGEGKTKSRFVIRMTCRHGVLKTYRLTFEAVAPMHALFVKESANSSWSISSRTLREFVEHFGPGTEQLDIYSEDGRVSFTSYTEKIMSGNEVLKQPLHTTIAVDTLEFGEFSVEEKLHIVISVKDFKAIVAHAGISNTMVKARYSHPASPMQFSYSEDGIFSEFILMTIGDMRGASSTPVPIASRAHSKRPASRQPLEATSSSKRAATSQMPPPPPTPMSAAPSLAHETTRVSRPSPPPPQPNEQSQSLFLPQDDDDRQWDPNYEDDEEMLMWDRNERKNSLTMNSGMPEIAQNQGQGESGDSDLPPTQRLAPTQRLSEVQGFGLFD</sequence>
<comment type="similarity">
    <text evidence="1 2">Belongs to the rad9 family.</text>
</comment>
<dbReference type="Gene3D" id="3.70.10.10">
    <property type="match status" value="1"/>
</dbReference>
<dbReference type="Pfam" id="PF04139">
    <property type="entry name" value="Rad9"/>
    <property type="match status" value="1"/>
</dbReference>
<dbReference type="InterPro" id="IPR046938">
    <property type="entry name" value="DNA_clamp_sf"/>
</dbReference>
<proteinExistence type="inferred from homology"/>
<dbReference type="OrthoDB" id="60092at2759"/>
<dbReference type="InterPro" id="IPR007268">
    <property type="entry name" value="Rad9/Ddc1"/>
</dbReference>
<dbReference type="GO" id="GO:0031573">
    <property type="term" value="P:mitotic intra-S DNA damage checkpoint signaling"/>
    <property type="evidence" value="ECO:0007669"/>
    <property type="project" value="TreeGrafter"/>
</dbReference>
<dbReference type="GO" id="GO:0006281">
    <property type="term" value="P:DNA repair"/>
    <property type="evidence" value="ECO:0007669"/>
    <property type="project" value="UniProtKB-UniRule"/>
</dbReference>
<evidence type="ECO:0000256" key="1">
    <source>
        <dbReference type="ARBA" id="ARBA00008494"/>
    </source>
</evidence>
<feature type="compositionally biased region" description="Acidic residues" evidence="3">
    <location>
        <begin position="369"/>
        <end position="387"/>
    </location>
</feature>
<feature type="compositionally biased region" description="Polar residues" evidence="3">
    <location>
        <begin position="397"/>
        <end position="413"/>
    </location>
</feature>
<dbReference type="AlphaFoldDB" id="A0A1E1K478"/>
<reference evidence="5" key="1">
    <citation type="submission" date="2016-03" db="EMBL/GenBank/DDBJ databases">
        <authorList>
            <person name="Guldener U."/>
        </authorList>
    </citation>
    <scope>NUCLEOTIDE SEQUENCE [LARGE SCALE GENOMIC DNA]</scope>
    <source>
        <strain evidence="5">04CH-RAC-A.6.1</strain>
    </source>
</reference>
<accession>A0A1E1K478</accession>
<dbReference type="PIRSF" id="PIRSF009303">
    <property type="entry name" value="Cell_cycle_RAD9"/>
    <property type="match status" value="1"/>
</dbReference>
<keyword evidence="2" id="KW-0227">DNA damage</keyword>
<name>A0A1E1K478_9HELO</name>
<protein>
    <recommendedName>
        <fullName evidence="2">DNA repair protein rad9</fullName>
    </recommendedName>
</protein>
<dbReference type="PANTHER" id="PTHR15237">
    <property type="entry name" value="DNA REPAIR PROTEIN RAD9"/>
    <property type="match status" value="1"/>
</dbReference>
<feature type="region of interest" description="Disordered" evidence="3">
    <location>
        <begin position="294"/>
        <end position="443"/>
    </location>
</feature>
<gene>
    <name evidence="4" type="ORF">RAG0_03354</name>
</gene>
<comment type="function">
    <text evidence="2">Acts in DNA repair and mutagenesis. Involved in promoting resistance to ionizing radiation and UV light, as well as regulating cell cycle progression after irradiation.</text>
</comment>
<organism evidence="4 5">
    <name type="scientific">Rhynchosporium agropyri</name>
    <dbReference type="NCBI Taxonomy" id="914238"/>
    <lineage>
        <taxon>Eukaryota</taxon>
        <taxon>Fungi</taxon>
        <taxon>Dikarya</taxon>
        <taxon>Ascomycota</taxon>
        <taxon>Pezizomycotina</taxon>
        <taxon>Leotiomycetes</taxon>
        <taxon>Helotiales</taxon>
        <taxon>Ploettnerulaceae</taxon>
        <taxon>Rhynchosporium</taxon>
    </lineage>
</organism>
<dbReference type="EMBL" id="FJUX01000014">
    <property type="protein sequence ID" value="CZS92853.1"/>
    <property type="molecule type" value="Genomic_DNA"/>
</dbReference>
<dbReference type="Proteomes" id="UP000178912">
    <property type="component" value="Unassembled WGS sequence"/>
</dbReference>
<evidence type="ECO:0000256" key="2">
    <source>
        <dbReference type="PIRNR" id="PIRNR009303"/>
    </source>
</evidence>
<evidence type="ECO:0000256" key="3">
    <source>
        <dbReference type="SAM" id="MobiDB-lite"/>
    </source>
</evidence>
<dbReference type="InterPro" id="IPR026584">
    <property type="entry name" value="Rad9"/>
</dbReference>
<dbReference type="SUPFAM" id="SSF55979">
    <property type="entry name" value="DNA clamp"/>
    <property type="match status" value="1"/>
</dbReference>
<dbReference type="GO" id="GO:0000076">
    <property type="term" value="P:DNA replication checkpoint signaling"/>
    <property type="evidence" value="ECO:0007669"/>
    <property type="project" value="TreeGrafter"/>
</dbReference>
<dbReference type="GO" id="GO:0030896">
    <property type="term" value="C:checkpoint clamp complex"/>
    <property type="evidence" value="ECO:0007669"/>
    <property type="project" value="UniProtKB-UniRule"/>
</dbReference>
<dbReference type="GO" id="GO:0071479">
    <property type="term" value="P:cellular response to ionizing radiation"/>
    <property type="evidence" value="ECO:0007669"/>
    <property type="project" value="TreeGrafter"/>
</dbReference>
<keyword evidence="5" id="KW-1185">Reference proteome</keyword>
<evidence type="ECO:0000313" key="4">
    <source>
        <dbReference type="EMBL" id="CZS92853.1"/>
    </source>
</evidence>